<keyword evidence="3" id="KW-1185">Reference proteome</keyword>
<evidence type="ECO:0000313" key="3">
    <source>
        <dbReference type="Proteomes" id="UP001158049"/>
    </source>
</evidence>
<protein>
    <submittedName>
        <fullName evidence="2">Cupin domain-containing protein</fullName>
    </submittedName>
</protein>
<dbReference type="RefSeq" id="WP_283444303.1">
    <property type="nucleotide sequence ID" value="NZ_FXUL01000019.1"/>
</dbReference>
<dbReference type="PANTHER" id="PTHR37694:SF1">
    <property type="entry name" value="SLR8022 PROTEIN"/>
    <property type="match status" value="1"/>
</dbReference>
<organism evidence="2 3">
    <name type="scientific">Noviherbaspirillum suwonense</name>
    <dbReference type="NCBI Taxonomy" id="1224511"/>
    <lineage>
        <taxon>Bacteria</taxon>
        <taxon>Pseudomonadati</taxon>
        <taxon>Pseudomonadota</taxon>
        <taxon>Betaproteobacteria</taxon>
        <taxon>Burkholderiales</taxon>
        <taxon>Oxalobacteraceae</taxon>
        <taxon>Noviherbaspirillum</taxon>
    </lineage>
</organism>
<dbReference type="InterPro" id="IPR014710">
    <property type="entry name" value="RmlC-like_jellyroll"/>
</dbReference>
<accession>A0ABY1QMF9</accession>
<evidence type="ECO:0000313" key="2">
    <source>
        <dbReference type="EMBL" id="SMP73563.1"/>
    </source>
</evidence>
<dbReference type="PANTHER" id="PTHR37694">
    <property type="entry name" value="SLR8022 PROTEIN"/>
    <property type="match status" value="1"/>
</dbReference>
<feature type="domain" description="Cupin type-2" evidence="1">
    <location>
        <begin position="40"/>
        <end position="104"/>
    </location>
</feature>
<dbReference type="Proteomes" id="UP001158049">
    <property type="component" value="Unassembled WGS sequence"/>
</dbReference>
<name>A0ABY1QMF9_9BURK</name>
<comment type="caution">
    <text evidence="2">The sequence shown here is derived from an EMBL/GenBank/DDBJ whole genome shotgun (WGS) entry which is preliminary data.</text>
</comment>
<dbReference type="CDD" id="cd02230">
    <property type="entry name" value="cupin_HP0902-like"/>
    <property type="match status" value="1"/>
</dbReference>
<dbReference type="SUPFAM" id="SSF51182">
    <property type="entry name" value="RmlC-like cupins"/>
    <property type="match status" value="1"/>
</dbReference>
<reference evidence="2 3" key="1">
    <citation type="submission" date="2017-05" db="EMBL/GenBank/DDBJ databases">
        <authorList>
            <person name="Varghese N."/>
            <person name="Submissions S."/>
        </authorList>
    </citation>
    <scope>NUCLEOTIDE SEQUENCE [LARGE SCALE GENOMIC DNA]</scope>
    <source>
        <strain evidence="2 3">DSM 26001</strain>
    </source>
</reference>
<evidence type="ECO:0000259" key="1">
    <source>
        <dbReference type="Pfam" id="PF07883"/>
    </source>
</evidence>
<sequence length="115" mass="12662">MSLPHATSGDLINIAPLGDKFEGQVSHAFLKTEHVELMRLVLPAGKSMPDHWVEGEVTLQCLEGAFELEAHGKRQTVRAGEMVYLGPKVPHALHARENTSVLMTVLLNQRNSTQP</sequence>
<dbReference type="Pfam" id="PF07883">
    <property type="entry name" value="Cupin_2"/>
    <property type="match status" value="1"/>
</dbReference>
<gene>
    <name evidence="2" type="ORF">SAMN06295970_119112</name>
</gene>
<proteinExistence type="predicted"/>
<dbReference type="InterPro" id="IPR013096">
    <property type="entry name" value="Cupin_2"/>
</dbReference>
<dbReference type="Gene3D" id="2.60.120.10">
    <property type="entry name" value="Jelly Rolls"/>
    <property type="match status" value="1"/>
</dbReference>
<dbReference type="InterPro" id="IPR011051">
    <property type="entry name" value="RmlC_Cupin_sf"/>
</dbReference>
<dbReference type="EMBL" id="FXUL01000019">
    <property type="protein sequence ID" value="SMP73563.1"/>
    <property type="molecule type" value="Genomic_DNA"/>
</dbReference>